<feature type="compositionally biased region" description="Gly residues" evidence="1">
    <location>
        <begin position="1557"/>
        <end position="1568"/>
    </location>
</feature>
<reference evidence="2" key="1">
    <citation type="submission" date="2021-02" db="EMBL/GenBank/DDBJ databases">
        <authorList>
            <person name="Dougan E. K."/>
            <person name="Rhodes N."/>
            <person name="Thang M."/>
            <person name="Chan C."/>
        </authorList>
    </citation>
    <scope>NUCLEOTIDE SEQUENCE</scope>
</reference>
<accession>A0A812I4G2</accession>
<name>A0A812I4G2_9DINO</name>
<protein>
    <submittedName>
        <fullName evidence="2">Uncharacterized protein</fullName>
    </submittedName>
</protein>
<feature type="compositionally biased region" description="Low complexity" evidence="1">
    <location>
        <begin position="889"/>
        <end position="898"/>
    </location>
</feature>
<feature type="compositionally biased region" description="Low complexity" evidence="1">
    <location>
        <begin position="620"/>
        <end position="629"/>
    </location>
</feature>
<feature type="compositionally biased region" description="Low complexity" evidence="1">
    <location>
        <begin position="566"/>
        <end position="576"/>
    </location>
</feature>
<feature type="compositionally biased region" description="Low complexity" evidence="1">
    <location>
        <begin position="350"/>
        <end position="365"/>
    </location>
</feature>
<feature type="compositionally biased region" description="Polar residues" evidence="1">
    <location>
        <begin position="180"/>
        <end position="197"/>
    </location>
</feature>
<feature type="compositionally biased region" description="Basic residues" evidence="1">
    <location>
        <begin position="317"/>
        <end position="327"/>
    </location>
</feature>
<feature type="compositionally biased region" description="Basic and acidic residues" evidence="1">
    <location>
        <begin position="861"/>
        <end position="874"/>
    </location>
</feature>
<feature type="compositionally biased region" description="Low complexity" evidence="1">
    <location>
        <begin position="209"/>
        <end position="232"/>
    </location>
</feature>
<proteinExistence type="predicted"/>
<gene>
    <name evidence="2" type="ORF">SNAT2548_LOCUS2648</name>
</gene>
<dbReference type="EMBL" id="CAJNDS010000158">
    <property type="protein sequence ID" value="CAE6971792.1"/>
    <property type="molecule type" value="Genomic_DNA"/>
</dbReference>
<feature type="region of interest" description="Disordered" evidence="1">
    <location>
        <begin position="1139"/>
        <end position="1188"/>
    </location>
</feature>
<feature type="compositionally biased region" description="Basic and acidic residues" evidence="1">
    <location>
        <begin position="486"/>
        <end position="499"/>
    </location>
</feature>
<feature type="compositionally biased region" description="Low complexity" evidence="1">
    <location>
        <begin position="280"/>
        <end position="293"/>
    </location>
</feature>
<feature type="compositionally biased region" description="Basic and acidic residues" evidence="1">
    <location>
        <begin position="800"/>
        <end position="812"/>
    </location>
</feature>
<feature type="compositionally biased region" description="Polar residues" evidence="1">
    <location>
        <begin position="813"/>
        <end position="825"/>
    </location>
</feature>
<dbReference type="Proteomes" id="UP000604046">
    <property type="component" value="Unassembled WGS sequence"/>
</dbReference>
<feature type="compositionally biased region" description="Basic and acidic residues" evidence="1">
    <location>
        <begin position="728"/>
        <end position="742"/>
    </location>
</feature>
<feature type="compositionally biased region" description="Basic and acidic residues" evidence="1">
    <location>
        <begin position="520"/>
        <end position="531"/>
    </location>
</feature>
<sequence>MFEPCLDDFFGLDRSIPFRRIGAEPERKQLRPVPGRVLAVLAVGSVEILWVELKGKRVSGAVPGLQTLVRWAVARESRGGYTSDSGESLLEPFAQRAVLSDVTPAREEAARSDCTGGFLIFLFVPMHDFAASARADEQPADAAASSTDADPDASRLQDTRLPAAGAEAAEDPALTRDSEVSSARSHSPRGQSSPTSRRQGKRPDATGLSASQEEASASADEQPADASASSTDADPDASRSAQKKESDSFKAANALKARVDGSPAELQEGATGRSRPGKKATSPSSRSPAAGAEAAEDPALTRDSEVSRAIRPEGSPLRRHAGKGRGGKKPDAIGVSTSREASARADARPADASASSADVDAGASRSARRKREPDPVNAANTLEDRRPAAGAEAAEDSEELPRDSGRTARSHSPRGRSSPTPRRQGKRQADTGIVASQEAASGRADSQPADAAANSSDTDADASRPDVPGVSLDTWPTRDSSTAANFEDHSDVQRTEPDKMSGLQRAKPTSRAQSGPKENLGGRDEGTRDKSATGSLKKGGEASKTGPKEPSRSTSPTTEKQQRGEAPSVKAPAASVSEGKLVVAEHFALPVAGGEASKTASKEPSRSTSPTTEKQQRGEAPSAKAPAASVSEGTAKSPKWDFKKGDDPSKKTSQQDPARSTTAKPDRQQAAEGSGSSSTAKPRADEASTPPQSPRPLNGPPDLWLSLWRGSVRLVCVRGQSATWSFKKGGEASKTASKEPSRQGHVRKKSEKTKHGQCTSCVRDPAAGQEHFARDGEAAAWRSSQRESAGSLRERRAKSPKWDFKKGDDPSKKTSQQDPARSTTAKPDRQQAAEGSGSSSTAKPRADEASTGQSATWSFKKGGEASKTASKEPSRSTSPTTEKQQRGEAPSAKAPAASVSEGKLVVAEHFALPVAGGEASKTASKEPSRSTSPTTEKQQRGEAPSAKAPAASVSEGWVEFSERQPAWRAQSPKWDFKKGDDPSKKTSQQDPARSTTAKPDRQQAAEGSGSSSTAKPRADEASTGQSATWSFKKGGEASKTASKEPSRSTSPTTEKQQRGEAPSAKAPAASVNEGKLVVAEHFALPVAGGEASKTASKEPSRSTSPTTEKQQRGEAPSAKAPAASVNEGKLVVAEHFALPVAGGEASKTASKEPSRSTSPTTEKQQRGEAPSVKAPAASVSKGPIGADSADASLHVGSIVLVLLNLPLDSSHQGGVPLRVAGKGTWRSSAAGKWSKYVALQRSRSASNEDSAREPASRDKKWNFAERVLRSRSPSAGAEERSHRRSTLLDACIGEAGDSLAPKLGTDAPLNADSLAQYFQAKRDAERTGQAPAAHSTQEELERVPRFGSEASSEEGPPTSLPLQLLQAELKTMKVSDLRDRAATYGCAEETVRAALDSPTPKSALTELILDVARDASDALMEMSWTELKQHAEEMGITEAFVSFSVLRYTKCISVLLDMSVCLYATPAAQLAGAQEGKNPKVALIMAIFGSGSDQGSRSRPGPHQLGSRLKGLSFFAKALVPSAWSGGRDLNSCQWESALDFFSTLEERPEDVMQPGSGRGSQKGGGDEGCSTCDSGTSTWKEPATLRRRR</sequence>
<feature type="compositionally biased region" description="Basic and acidic residues" evidence="1">
    <location>
        <begin position="638"/>
        <end position="650"/>
    </location>
</feature>
<evidence type="ECO:0000256" key="1">
    <source>
        <dbReference type="SAM" id="MobiDB-lite"/>
    </source>
</evidence>
<feature type="compositionally biased region" description="Basic and acidic residues" evidence="1">
    <location>
        <begin position="538"/>
        <end position="551"/>
    </location>
</feature>
<feature type="compositionally biased region" description="Basic and acidic residues" evidence="1">
    <location>
        <begin position="1033"/>
        <end position="1046"/>
    </location>
</feature>
<feature type="region of interest" description="Disordered" evidence="1">
    <location>
        <begin position="913"/>
        <end position="1072"/>
    </location>
</feature>
<dbReference type="OrthoDB" id="435100at2759"/>
<feature type="compositionally biased region" description="Polar residues" evidence="1">
    <location>
        <begin position="985"/>
        <end position="997"/>
    </location>
</feature>
<keyword evidence="3" id="KW-1185">Reference proteome</keyword>
<evidence type="ECO:0000313" key="3">
    <source>
        <dbReference type="Proteomes" id="UP000604046"/>
    </source>
</evidence>
<feature type="region of interest" description="Disordered" evidence="1">
    <location>
        <begin position="1085"/>
        <end position="1126"/>
    </location>
</feature>
<comment type="caution">
    <text evidence="2">The sequence shown here is derived from an EMBL/GenBank/DDBJ whole genome shotgun (WGS) entry which is preliminary data.</text>
</comment>
<feature type="region of interest" description="Disordered" evidence="1">
    <location>
        <begin position="590"/>
        <end position="704"/>
    </location>
</feature>
<feature type="compositionally biased region" description="Low complexity" evidence="1">
    <location>
        <begin position="1169"/>
        <end position="1181"/>
    </location>
</feature>
<feature type="region of interest" description="Disordered" evidence="1">
    <location>
        <begin position="1322"/>
        <end position="1359"/>
    </location>
</feature>
<feature type="region of interest" description="Disordered" evidence="1">
    <location>
        <begin position="722"/>
        <end position="900"/>
    </location>
</feature>
<feature type="compositionally biased region" description="Low complexity" evidence="1">
    <location>
        <begin position="943"/>
        <end position="952"/>
    </location>
</feature>
<feature type="region of interest" description="Disordered" evidence="1">
    <location>
        <begin position="135"/>
        <end position="576"/>
    </location>
</feature>
<evidence type="ECO:0000313" key="2">
    <source>
        <dbReference type="EMBL" id="CAE6971792.1"/>
    </source>
</evidence>
<feature type="compositionally biased region" description="Polar residues" evidence="1">
    <location>
        <begin position="651"/>
        <end position="663"/>
    </location>
</feature>
<feature type="compositionally biased region" description="Basic and acidic residues" evidence="1">
    <location>
        <begin position="974"/>
        <end position="984"/>
    </location>
</feature>
<feature type="region of interest" description="Disordered" evidence="1">
    <location>
        <begin position="1548"/>
        <end position="1590"/>
    </location>
</feature>
<organism evidence="2 3">
    <name type="scientific">Symbiodinium natans</name>
    <dbReference type="NCBI Taxonomy" id="878477"/>
    <lineage>
        <taxon>Eukaryota</taxon>
        <taxon>Sar</taxon>
        <taxon>Alveolata</taxon>
        <taxon>Dinophyceae</taxon>
        <taxon>Suessiales</taxon>
        <taxon>Symbiodiniaceae</taxon>
        <taxon>Symbiodinium</taxon>
    </lineage>
</organism>
<feature type="compositionally biased region" description="Basic and acidic residues" evidence="1">
    <location>
        <begin position="299"/>
        <end position="311"/>
    </location>
</feature>